<reference evidence="1 2" key="1">
    <citation type="submission" date="2024-06" db="EMBL/GenBank/DDBJ databases">
        <title>Genomic Encyclopedia of Type Strains, Phase IV (KMG-IV): sequencing the most valuable type-strain genomes for metagenomic binning, comparative biology and taxonomic classification.</title>
        <authorList>
            <person name="Goeker M."/>
        </authorList>
    </citation>
    <scope>NUCLEOTIDE SEQUENCE [LARGE SCALE GENOMIC DNA]</scope>
    <source>
        <strain evidence="1 2">DSM 28102</strain>
    </source>
</reference>
<comment type="caution">
    <text evidence="1">The sequence shown here is derived from an EMBL/GenBank/DDBJ whole genome shotgun (WGS) entry which is preliminary data.</text>
</comment>
<protein>
    <submittedName>
        <fullName evidence="1">Uncharacterized protein</fullName>
    </submittedName>
</protein>
<accession>A0ABV2IIH7</accession>
<dbReference type="Proteomes" id="UP001549164">
    <property type="component" value="Unassembled WGS sequence"/>
</dbReference>
<keyword evidence="2" id="KW-1185">Reference proteome</keyword>
<evidence type="ECO:0000313" key="2">
    <source>
        <dbReference type="Proteomes" id="UP001549164"/>
    </source>
</evidence>
<dbReference type="EMBL" id="JBEPLY010000023">
    <property type="protein sequence ID" value="MET3602163.1"/>
    <property type="molecule type" value="Genomic_DNA"/>
</dbReference>
<name>A0ABV2IIH7_9HYPH</name>
<organism evidence="1 2">
    <name type="scientific">Martelella mangrovi</name>
    <dbReference type="NCBI Taxonomy" id="1397477"/>
    <lineage>
        <taxon>Bacteria</taxon>
        <taxon>Pseudomonadati</taxon>
        <taxon>Pseudomonadota</taxon>
        <taxon>Alphaproteobacteria</taxon>
        <taxon>Hyphomicrobiales</taxon>
        <taxon>Aurantimonadaceae</taxon>
        <taxon>Martelella</taxon>
    </lineage>
</organism>
<dbReference type="RefSeq" id="WP_354435916.1">
    <property type="nucleotide sequence ID" value="NZ_JBEPLY010000023.1"/>
</dbReference>
<gene>
    <name evidence="1" type="ORF">ABID12_004131</name>
</gene>
<evidence type="ECO:0000313" key="1">
    <source>
        <dbReference type="EMBL" id="MET3602163.1"/>
    </source>
</evidence>
<sequence>MNAITEKPSTLQQEITRLNDELRPATPEEIGDMMAWLVKCGFCFPESLDPANAKSAYRFALEGQPKAAISRLAQKLARGKIEKFTTFLPTPAQMAKLVDGEVGHYRDRLRTMREDAARAAETETPKAAPFGKVWGAWRMALLLAGPTVTVEAEDFRAKIRAAFDVLGRTSLSAAQRYVTARGIGIGEDGTLVFPEDFEIRERQRRQAAYGFPEVNRLHEAAEKRKFLAADMRWRALGDCMEPVPVGSDMWKAWEAWHSAQNMPFVPDPENQRVVFFPKGGPEAIASFEAALRDIGNAGAAA</sequence>
<proteinExistence type="predicted"/>